<name>A0A8H3F3Q6_9LECA</name>
<reference evidence="3" key="1">
    <citation type="submission" date="2021-03" db="EMBL/GenBank/DDBJ databases">
        <authorList>
            <person name="Tagirdzhanova G."/>
        </authorList>
    </citation>
    <scope>NUCLEOTIDE SEQUENCE</scope>
</reference>
<dbReference type="Pfam" id="PF23771">
    <property type="entry name" value="DUF7168"/>
    <property type="match status" value="1"/>
</dbReference>
<dbReference type="AlphaFoldDB" id="A0A8H3F3Q6"/>
<protein>
    <recommendedName>
        <fullName evidence="2">DUF7168 domain-containing protein</fullName>
    </recommendedName>
</protein>
<feature type="region of interest" description="Disordered" evidence="1">
    <location>
        <begin position="250"/>
        <end position="343"/>
    </location>
</feature>
<evidence type="ECO:0000313" key="3">
    <source>
        <dbReference type="EMBL" id="CAF9917626.1"/>
    </source>
</evidence>
<feature type="compositionally biased region" description="Acidic residues" evidence="1">
    <location>
        <begin position="300"/>
        <end position="337"/>
    </location>
</feature>
<organism evidence="3 4">
    <name type="scientific">Gomphillus americanus</name>
    <dbReference type="NCBI Taxonomy" id="1940652"/>
    <lineage>
        <taxon>Eukaryota</taxon>
        <taxon>Fungi</taxon>
        <taxon>Dikarya</taxon>
        <taxon>Ascomycota</taxon>
        <taxon>Pezizomycotina</taxon>
        <taxon>Lecanoromycetes</taxon>
        <taxon>OSLEUM clade</taxon>
        <taxon>Ostropomycetidae</taxon>
        <taxon>Ostropales</taxon>
        <taxon>Graphidaceae</taxon>
        <taxon>Gomphilloideae</taxon>
        <taxon>Gomphillus</taxon>
    </lineage>
</organism>
<gene>
    <name evidence="3" type="ORF">GOMPHAMPRED_001332</name>
</gene>
<proteinExistence type="predicted"/>
<feature type="domain" description="DUF7168" evidence="2">
    <location>
        <begin position="116"/>
        <end position="228"/>
    </location>
</feature>
<accession>A0A8H3F3Q6</accession>
<evidence type="ECO:0000256" key="1">
    <source>
        <dbReference type="SAM" id="MobiDB-lite"/>
    </source>
</evidence>
<evidence type="ECO:0000259" key="2">
    <source>
        <dbReference type="Pfam" id="PF23771"/>
    </source>
</evidence>
<sequence>MARVYNGKSKGKSGIKKAMKRAVKPPIYRAWFGARAPVAPSKKYVRYTKKWRKFEQVVQLIKRQHEAGISETERAASSNLATAICQRFGVDLQEALDEVEFRKNKYNGGKSVVIIKHRNKSKRTAVRQQTFLVDLCDSIEMSFDCSAYTERKDGTLRVTFYGVASNTISAQLAFQIAYNAAVEMGQVFPGNGPRNSYLLGVAAGLWDKAMFRKVSIEKEIERAREMAATTFRNEDFVALDENYEADFDFDGDNGLLPQDVSNAATRKKDKVKAEDDDEEEEDSDGKGKAIVRASKKPTQGDDDSEDGDSKEDGVSDSDTDEEANADKEEEEEEEEEDNQHTWVQHMLVLADHRSKVERAAATWLAEQGIKLRAQRKGKKIVRYPRVFEEGKDDSHDIDFGEKRICGVLTQDIQSRGMDQAMGLGGAQRQQGQEQDDEDNED</sequence>
<dbReference type="Proteomes" id="UP000664169">
    <property type="component" value="Unassembled WGS sequence"/>
</dbReference>
<dbReference type="OrthoDB" id="3067443at2759"/>
<dbReference type="EMBL" id="CAJPDQ010000012">
    <property type="protein sequence ID" value="CAF9917626.1"/>
    <property type="molecule type" value="Genomic_DNA"/>
</dbReference>
<dbReference type="InterPro" id="IPR055592">
    <property type="entry name" value="DUF7168"/>
</dbReference>
<comment type="caution">
    <text evidence="3">The sequence shown here is derived from an EMBL/GenBank/DDBJ whole genome shotgun (WGS) entry which is preliminary data.</text>
</comment>
<feature type="compositionally biased region" description="Acidic residues" evidence="1">
    <location>
        <begin position="274"/>
        <end position="283"/>
    </location>
</feature>
<keyword evidence="4" id="KW-1185">Reference proteome</keyword>
<evidence type="ECO:0000313" key="4">
    <source>
        <dbReference type="Proteomes" id="UP000664169"/>
    </source>
</evidence>
<feature type="region of interest" description="Disordered" evidence="1">
    <location>
        <begin position="415"/>
        <end position="441"/>
    </location>
</feature>